<organism evidence="1 2">
    <name type="scientific">Hyalomma asiaticum</name>
    <name type="common">Tick</name>
    <dbReference type="NCBI Taxonomy" id="266040"/>
    <lineage>
        <taxon>Eukaryota</taxon>
        <taxon>Metazoa</taxon>
        <taxon>Ecdysozoa</taxon>
        <taxon>Arthropoda</taxon>
        <taxon>Chelicerata</taxon>
        <taxon>Arachnida</taxon>
        <taxon>Acari</taxon>
        <taxon>Parasitiformes</taxon>
        <taxon>Ixodida</taxon>
        <taxon>Ixodoidea</taxon>
        <taxon>Ixodidae</taxon>
        <taxon>Hyalomminae</taxon>
        <taxon>Hyalomma</taxon>
    </lineage>
</organism>
<dbReference type="Proteomes" id="UP000821845">
    <property type="component" value="Chromosome 4"/>
</dbReference>
<evidence type="ECO:0000313" key="1">
    <source>
        <dbReference type="EMBL" id="KAH6933173.1"/>
    </source>
</evidence>
<keyword evidence="2" id="KW-1185">Reference proteome</keyword>
<evidence type="ECO:0000313" key="2">
    <source>
        <dbReference type="Proteomes" id="UP000821845"/>
    </source>
</evidence>
<comment type="caution">
    <text evidence="1">The sequence shown here is derived from an EMBL/GenBank/DDBJ whole genome shotgun (WGS) entry which is preliminary data.</text>
</comment>
<name>A0ACB7SEL5_HYAAI</name>
<sequence length="401" mass="45050">MGLLTAHSKVLTAGPELSPKKPHVEAKKNRESKIRNTRVTVLAQGDNQVVNTSYPIPGRPTKDALKKFMIQIQKNNTAIMNAILDGTTKLGLTLNREETMLHHLHKVKLLCWHILAVCAKLNLEPCLEEAASKRIRESKIRNTRVTVLAQGDNQVVNTSYPIPGRPTKDALKKFMIQIQKNNTAIMNAILDGTTKLGLTLNREETMRKFKIPPYNDWGQTLWIFADFQSPKLMSVSCVCHELYQWYFLREGTSLPKRKMADLKSLVQLRHHTLHGMAAGTSSPLARCSHMTIPSRRGQQQQHVAMTRHWHWMSTDRLPMASPDDPTTRPKDSLACAPALSAPLDQPPSVSKVAKATFSVGDEFASFTALQEKIALYSSTNFVKLWKRDARTIEGAKKPCYA</sequence>
<proteinExistence type="predicted"/>
<accession>A0ACB7SEL5</accession>
<protein>
    <submittedName>
        <fullName evidence="1">Uncharacterized protein</fullName>
    </submittedName>
</protein>
<gene>
    <name evidence="1" type="ORF">HPB50_012781</name>
</gene>
<reference evidence="1" key="1">
    <citation type="submission" date="2020-05" db="EMBL/GenBank/DDBJ databases">
        <title>Large-scale comparative analyses of tick genomes elucidate their genetic diversity and vector capacities.</title>
        <authorList>
            <person name="Jia N."/>
            <person name="Wang J."/>
            <person name="Shi W."/>
            <person name="Du L."/>
            <person name="Sun Y."/>
            <person name="Zhan W."/>
            <person name="Jiang J."/>
            <person name="Wang Q."/>
            <person name="Zhang B."/>
            <person name="Ji P."/>
            <person name="Sakyi L.B."/>
            <person name="Cui X."/>
            <person name="Yuan T."/>
            <person name="Jiang B."/>
            <person name="Yang W."/>
            <person name="Lam T.T.-Y."/>
            <person name="Chang Q."/>
            <person name="Ding S."/>
            <person name="Wang X."/>
            <person name="Zhu J."/>
            <person name="Ruan X."/>
            <person name="Zhao L."/>
            <person name="Wei J."/>
            <person name="Que T."/>
            <person name="Du C."/>
            <person name="Cheng J."/>
            <person name="Dai P."/>
            <person name="Han X."/>
            <person name="Huang E."/>
            <person name="Gao Y."/>
            <person name="Liu J."/>
            <person name="Shao H."/>
            <person name="Ye R."/>
            <person name="Li L."/>
            <person name="Wei W."/>
            <person name="Wang X."/>
            <person name="Wang C."/>
            <person name="Yang T."/>
            <person name="Huo Q."/>
            <person name="Li W."/>
            <person name="Guo W."/>
            <person name="Chen H."/>
            <person name="Zhou L."/>
            <person name="Ni X."/>
            <person name="Tian J."/>
            <person name="Zhou Y."/>
            <person name="Sheng Y."/>
            <person name="Liu T."/>
            <person name="Pan Y."/>
            <person name="Xia L."/>
            <person name="Li J."/>
            <person name="Zhao F."/>
            <person name="Cao W."/>
        </authorList>
    </citation>
    <scope>NUCLEOTIDE SEQUENCE</scope>
    <source>
        <strain evidence="1">Hyas-2018</strain>
    </source>
</reference>
<dbReference type="EMBL" id="CM023484">
    <property type="protein sequence ID" value="KAH6933173.1"/>
    <property type="molecule type" value="Genomic_DNA"/>
</dbReference>